<keyword evidence="1" id="KW-0812">Transmembrane</keyword>
<comment type="caution">
    <text evidence="2">The sequence shown here is derived from an EMBL/GenBank/DDBJ whole genome shotgun (WGS) entry which is preliminary data.</text>
</comment>
<evidence type="ECO:0000256" key="1">
    <source>
        <dbReference type="SAM" id="Phobius"/>
    </source>
</evidence>
<evidence type="ECO:0008006" key="4">
    <source>
        <dbReference type="Google" id="ProtNLM"/>
    </source>
</evidence>
<protein>
    <recommendedName>
        <fullName evidence="4">Cytochrome c oxidase subunit II</fullName>
    </recommendedName>
</protein>
<proteinExistence type="predicted"/>
<dbReference type="EMBL" id="JANHOH010000001">
    <property type="protein sequence ID" value="MCQ6958243.1"/>
    <property type="molecule type" value="Genomic_DNA"/>
</dbReference>
<accession>A0ABT1T1A2</accession>
<organism evidence="2 3">
    <name type="scientific">Mucilaginibacter aquariorum</name>
    <dbReference type="NCBI Taxonomy" id="2967225"/>
    <lineage>
        <taxon>Bacteria</taxon>
        <taxon>Pseudomonadati</taxon>
        <taxon>Bacteroidota</taxon>
        <taxon>Sphingobacteriia</taxon>
        <taxon>Sphingobacteriales</taxon>
        <taxon>Sphingobacteriaceae</taxon>
        <taxon>Mucilaginibacter</taxon>
    </lineage>
</organism>
<keyword evidence="3" id="KW-1185">Reference proteome</keyword>
<gene>
    <name evidence="2" type="ORF">NPE20_09750</name>
</gene>
<feature type="transmembrane region" description="Helical" evidence="1">
    <location>
        <begin position="47"/>
        <end position="71"/>
    </location>
</feature>
<keyword evidence="1" id="KW-0472">Membrane</keyword>
<keyword evidence="1" id="KW-1133">Transmembrane helix</keyword>
<evidence type="ECO:0000313" key="2">
    <source>
        <dbReference type="EMBL" id="MCQ6958243.1"/>
    </source>
</evidence>
<feature type="transmembrane region" description="Helical" evidence="1">
    <location>
        <begin position="6"/>
        <end position="27"/>
    </location>
</feature>
<evidence type="ECO:0000313" key="3">
    <source>
        <dbReference type="Proteomes" id="UP001204376"/>
    </source>
</evidence>
<dbReference type="RefSeq" id="WP_256538423.1">
    <property type="nucleotide sequence ID" value="NZ_JANHOH010000001.1"/>
</dbReference>
<sequence>MFTRTFQLVLIFSSFVILGLLVAYGWYCRNRSQSFIGSGRVTDIETWHMKATLSWIATFIMMFAMAVWYMVD</sequence>
<dbReference type="Proteomes" id="UP001204376">
    <property type="component" value="Unassembled WGS sequence"/>
</dbReference>
<reference evidence="2 3" key="1">
    <citation type="submission" date="2022-07" db="EMBL/GenBank/DDBJ databases">
        <title>Mucilaginibacter sp. JC4.</title>
        <authorList>
            <person name="Le V."/>
            <person name="Ko S.-R."/>
            <person name="Ahn C.-Y."/>
            <person name="Oh H.-M."/>
        </authorList>
    </citation>
    <scope>NUCLEOTIDE SEQUENCE [LARGE SCALE GENOMIC DNA]</scope>
    <source>
        <strain evidence="2 3">JC4</strain>
    </source>
</reference>
<name>A0ABT1T1A2_9SPHI</name>